<sequence length="253" mass="28518" precursor="true">MRILAFTDLDDTLFQTARKLPEALRAQAATVDRDGEPHSFMTAHQVHLLTHLLQDATVIPVTGRDEDAYARVTLDFPSWAILNHGATVLRPGGTRDRIWDSVITEVLEGTDQQLRFAAQAAEHISMLEQLDCTVRLHETNGLPMMVVVKHPYALQHSLDRMASAWQEWLADARINLRYFANGNNLTLIHPDITKEAAVQYVLEQERQDDEPVFTVGLGDSLADAPFMNLLDFAVTPRDSQIMRALLDTPLEQR</sequence>
<accession>E8U3T6</accession>
<protein>
    <recommendedName>
        <fullName evidence="3">Sucrose phosphatase-like domain-containing protein</fullName>
    </recommendedName>
</protein>
<dbReference type="RefSeq" id="WP_013558282.1">
    <property type="nucleotide sequence ID" value="NC_014958.1"/>
</dbReference>
<evidence type="ECO:0008006" key="3">
    <source>
        <dbReference type="Google" id="ProtNLM"/>
    </source>
</evidence>
<dbReference type="HOGENOM" id="CLU_063840_0_0_0"/>
<dbReference type="InterPro" id="IPR024197">
    <property type="entry name" value="TPP-like"/>
</dbReference>
<dbReference type="SUPFAM" id="SSF56784">
    <property type="entry name" value="HAD-like"/>
    <property type="match status" value="1"/>
</dbReference>
<dbReference type="KEGG" id="dmr:Deima_3151"/>
<dbReference type="Gene3D" id="3.40.50.1000">
    <property type="entry name" value="HAD superfamily/HAD-like"/>
    <property type="match status" value="1"/>
</dbReference>
<dbReference type="OrthoDB" id="8746852at2"/>
<dbReference type="InterPro" id="IPR036412">
    <property type="entry name" value="HAD-like_sf"/>
</dbReference>
<organism evidence="1 2">
    <name type="scientific">Deinococcus maricopensis (strain DSM 21211 / LMG 22137 / NRRL B-23946 / LB-34)</name>
    <dbReference type="NCBI Taxonomy" id="709986"/>
    <lineage>
        <taxon>Bacteria</taxon>
        <taxon>Thermotogati</taxon>
        <taxon>Deinococcota</taxon>
        <taxon>Deinococci</taxon>
        <taxon>Deinococcales</taxon>
        <taxon>Deinococcaceae</taxon>
        <taxon>Deinococcus</taxon>
    </lineage>
</organism>
<evidence type="ECO:0000313" key="2">
    <source>
        <dbReference type="Proteomes" id="UP000008635"/>
    </source>
</evidence>
<dbReference type="InterPro" id="IPR023214">
    <property type="entry name" value="HAD_sf"/>
</dbReference>
<dbReference type="AlphaFoldDB" id="E8U3T6"/>
<name>E8U3T6_DEIML</name>
<evidence type="ECO:0000313" key="1">
    <source>
        <dbReference type="EMBL" id="ADV68779.1"/>
    </source>
</evidence>
<reference evidence="1 2" key="1">
    <citation type="journal article" date="2011" name="Stand. Genomic Sci.">
        <title>Complete genome sequence of Deinococcus maricopensis type strain (LB-34).</title>
        <authorList>
            <person name="Pukall R."/>
            <person name="Zeytun A."/>
            <person name="Lucas S."/>
            <person name="Lapidus A."/>
            <person name="Hammon N."/>
            <person name="Deshpande S."/>
            <person name="Nolan M."/>
            <person name="Cheng J.F."/>
            <person name="Pitluck S."/>
            <person name="Liolios K."/>
            <person name="Pagani I."/>
            <person name="Mikhailova N."/>
            <person name="Ivanova N."/>
            <person name="Mavromatis K."/>
            <person name="Pati A."/>
            <person name="Tapia R."/>
            <person name="Han C."/>
            <person name="Goodwin L."/>
            <person name="Chen A."/>
            <person name="Palaniappan K."/>
            <person name="Land M."/>
            <person name="Hauser L."/>
            <person name="Chang Y.J."/>
            <person name="Jeffries C.D."/>
            <person name="Brambilla E.M."/>
            <person name="Rohde M."/>
            <person name="Goker M."/>
            <person name="Detter J.C."/>
            <person name="Woyke T."/>
            <person name="Bristow J."/>
            <person name="Eisen J.A."/>
            <person name="Markowitz V."/>
            <person name="Hugenholtz P."/>
            <person name="Kyrpides N.C."/>
            <person name="Klenk H.P."/>
        </authorList>
    </citation>
    <scope>NUCLEOTIDE SEQUENCE [LARGE SCALE GENOMIC DNA]</scope>
    <source>
        <strain evidence="2">DSM 21211 / LMG 22137 / NRRL B-23946 / LB-34</strain>
    </source>
</reference>
<reference evidence="2" key="2">
    <citation type="submission" date="2011-01" db="EMBL/GenBank/DDBJ databases">
        <title>The complete genome of Deinococcus maricopensis DSM 21211.</title>
        <authorList>
            <consortium name="US DOE Joint Genome Institute (JGI-PGF)"/>
            <person name="Lucas S."/>
            <person name="Copeland A."/>
            <person name="Lapidus A."/>
            <person name="Goodwin L."/>
            <person name="Pitluck S."/>
            <person name="Kyrpides N."/>
            <person name="Mavromatis K."/>
            <person name="Pagani I."/>
            <person name="Ivanova N."/>
            <person name="Ovchinnikova G."/>
            <person name="Zeytun A."/>
            <person name="Detter J.C."/>
            <person name="Han C."/>
            <person name="Land M."/>
            <person name="Hauser L."/>
            <person name="Markowitz V."/>
            <person name="Cheng J.-F."/>
            <person name="Hugenholtz P."/>
            <person name="Woyke T."/>
            <person name="Wu D."/>
            <person name="Pukall R."/>
            <person name="Gehrich-Schroeter G."/>
            <person name="Brambilla E."/>
            <person name="Klenk H.-P."/>
            <person name="Eisen J.A."/>
        </authorList>
    </citation>
    <scope>NUCLEOTIDE SEQUENCE [LARGE SCALE GENOMIC DNA]</scope>
    <source>
        <strain evidence="2">DSM 21211 / LMG 22137 / NRRL B-23946 / LB-34</strain>
    </source>
</reference>
<keyword evidence="2" id="KW-1185">Reference proteome</keyword>
<dbReference type="PIRSF" id="PIRSF030802">
    <property type="entry name" value="UCP030802"/>
    <property type="match status" value="1"/>
</dbReference>
<dbReference type="Proteomes" id="UP000008635">
    <property type="component" value="Chromosome"/>
</dbReference>
<dbReference type="EMBL" id="CP002454">
    <property type="protein sequence ID" value="ADV68779.1"/>
    <property type="molecule type" value="Genomic_DNA"/>
</dbReference>
<proteinExistence type="predicted"/>
<dbReference type="STRING" id="709986.Deima_3151"/>
<gene>
    <name evidence="1" type="ordered locus">Deima_3151</name>
</gene>
<dbReference type="eggNOG" id="COG0561">
    <property type="taxonomic scope" value="Bacteria"/>
</dbReference>